<dbReference type="CDD" id="cd07040">
    <property type="entry name" value="HP"/>
    <property type="match status" value="1"/>
</dbReference>
<gene>
    <name evidence="2" type="ORF">SADO_15059</name>
</gene>
<protein>
    <submittedName>
        <fullName evidence="2">Fructose-2,6-bisphosphatase</fullName>
    </submittedName>
</protein>
<dbReference type="EMBL" id="APND01000005">
    <property type="protein sequence ID" value="MES1930580.1"/>
    <property type="molecule type" value="Genomic_DNA"/>
</dbReference>
<feature type="chain" id="PRO_5045374891" evidence="1">
    <location>
        <begin position="28"/>
        <end position="196"/>
    </location>
</feature>
<reference evidence="2 3" key="1">
    <citation type="submission" date="2013-03" db="EMBL/GenBank/DDBJ databases">
        <title>Salinisphaera dokdonensis CL-ES53 Genome Sequencing.</title>
        <authorList>
            <person name="Li C."/>
            <person name="Lai Q."/>
            <person name="Shao Z."/>
        </authorList>
    </citation>
    <scope>NUCLEOTIDE SEQUENCE [LARGE SCALE GENOMIC DNA]</scope>
    <source>
        <strain evidence="2 3">CL-ES53</strain>
    </source>
</reference>
<evidence type="ECO:0000256" key="1">
    <source>
        <dbReference type="SAM" id="SignalP"/>
    </source>
</evidence>
<name>A0ABV2B3W8_9GAMM</name>
<sequence>MTTVSRILASFAGCGVVLIASLSSAGAADASETELWQAVASGRAVALLRHASAPGFSDPPNFDLNDCSTQRNLSEAGRAEAARIGDAFRANGIEQAVVLSSQWCRALDTARLLDLGEVTPTPALNSFFEDRSSRATQTRAVQQLIQDGAGKRPRVFVTHQVNITALSGQSSASGELIVVRPGTGVMQTLGRIAPPD</sequence>
<keyword evidence="3" id="KW-1185">Reference proteome</keyword>
<accession>A0ABV2B3W8</accession>
<dbReference type="Gene3D" id="3.40.50.1240">
    <property type="entry name" value="Phosphoglycerate mutase-like"/>
    <property type="match status" value="1"/>
</dbReference>
<evidence type="ECO:0000313" key="2">
    <source>
        <dbReference type="EMBL" id="MES1930580.1"/>
    </source>
</evidence>
<keyword evidence="1" id="KW-0732">Signal</keyword>
<dbReference type="InterPro" id="IPR013078">
    <property type="entry name" value="His_Pase_superF_clade-1"/>
</dbReference>
<dbReference type="SUPFAM" id="SSF53254">
    <property type="entry name" value="Phosphoglycerate mutase-like"/>
    <property type="match status" value="1"/>
</dbReference>
<dbReference type="InterPro" id="IPR029033">
    <property type="entry name" value="His_PPase_superfam"/>
</dbReference>
<dbReference type="Proteomes" id="UP001460888">
    <property type="component" value="Unassembled WGS sequence"/>
</dbReference>
<organism evidence="2 3">
    <name type="scientific">Salinisphaera dokdonensis CL-ES53</name>
    <dbReference type="NCBI Taxonomy" id="1304272"/>
    <lineage>
        <taxon>Bacteria</taxon>
        <taxon>Pseudomonadati</taxon>
        <taxon>Pseudomonadota</taxon>
        <taxon>Gammaproteobacteria</taxon>
        <taxon>Salinisphaerales</taxon>
        <taxon>Salinisphaeraceae</taxon>
        <taxon>Salinisphaera</taxon>
    </lineage>
</organism>
<evidence type="ECO:0000313" key="3">
    <source>
        <dbReference type="Proteomes" id="UP001460888"/>
    </source>
</evidence>
<proteinExistence type="predicted"/>
<feature type="signal peptide" evidence="1">
    <location>
        <begin position="1"/>
        <end position="27"/>
    </location>
</feature>
<dbReference type="Pfam" id="PF00300">
    <property type="entry name" value="His_Phos_1"/>
    <property type="match status" value="1"/>
</dbReference>
<comment type="caution">
    <text evidence="2">The sequence shown here is derived from an EMBL/GenBank/DDBJ whole genome shotgun (WGS) entry which is preliminary data.</text>
</comment>